<evidence type="ECO:0000313" key="2">
    <source>
        <dbReference type="Proteomes" id="UP001303160"/>
    </source>
</evidence>
<gene>
    <name evidence="1" type="ORF">QBC40DRAFT_295043</name>
</gene>
<dbReference type="PANTHER" id="PTHR46411:SF3">
    <property type="entry name" value="AAA+ ATPASE DOMAIN-CONTAINING PROTEIN"/>
    <property type="match status" value="1"/>
</dbReference>
<sequence>MFNVDDKARCIGHVVQFQALVMSVGVLSTTLSEVEATLDHALNLYRLWNVMILLDKTYVLLATRSDEGLIRNELFVVIKSDLNRLCELNLNGREEIKNICKTALPLSGRDNNGVVKSKDRQVAYAGSEANHCAAATRTKGMLKYDRQPELRNARFLSLETKGLGQ</sequence>
<name>A0AAN6XK29_9PEZI</name>
<reference evidence="1" key="2">
    <citation type="submission" date="2023-05" db="EMBL/GenBank/DDBJ databases">
        <authorList>
            <consortium name="Lawrence Berkeley National Laboratory"/>
            <person name="Steindorff A."/>
            <person name="Hensen N."/>
            <person name="Bonometti L."/>
            <person name="Westerberg I."/>
            <person name="Brannstrom I.O."/>
            <person name="Guillou S."/>
            <person name="Cros-Aarteil S."/>
            <person name="Calhoun S."/>
            <person name="Haridas S."/>
            <person name="Kuo A."/>
            <person name="Mondo S."/>
            <person name="Pangilinan J."/>
            <person name="Riley R."/>
            <person name="Labutti K."/>
            <person name="Andreopoulos B."/>
            <person name="Lipzen A."/>
            <person name="Chen C."/>
            <person name="Yanf M."/>
            <person name="Daum C."/>
            <person name="Ng V."/>
            <person name="Clum A."/>
            <person name="Ohm R."/>
            <person name="Martin F."/>
            <person name="Silar P."/>
            <person name="Natvig D."/>
            <person name="Lalanne C."/>
            <person name="Gautier V."/>
            <person name="Ament-Velasquez S.L."/>
            <person name="Kruys A."/>
            <person name="Hutchinson M.I."/>
            <person name="Powell A.J."/>
            <person name="Barry K."/>
            <person name="Miller A.N."/>
            <person name="Grigoriev I.V."/>
            <person name="Debuchy R."/>
            <person name="Gladieux P."/>
            <person name="Thoren M.H."/>
            <person name="Johannesson H."/>
        </authorList>
    </citation>
    <scope>NUCLEOTIDE SEQUENCE</scope>
    <source>
        <strain evidence="1">CBS 315.58</strain>
    </source>
</reference>
<accession>A0AAN6XK29</accession>
<dbReference type="PANTHER" id="PTHR46411">
    <property type="entry name" value="FAMILY ATPASE, PUTATIVE-RELATED"/>
    <property type="match status" value="1"/>
</dbReference>
<evidence type="ECO:0000313" key="1">
    <source>
        <dbReference type="EMBL" id="KAK4202139.1"/>
    </source>
</evidence>
<organism evidence="1 2">
    <name type="scientific">Triangularia verruculosa</name>
    <dbReference type="NCBI Taxonomy" id="2587418"/>
    <lineage>
        <taxon>Eukaryota</taxon>
        <taxon>Fungi</taxon>
        <taxon>Dikarya</taxon>
        <taxon>Ascomycota</taxon>
        <taxon>Pezizomycotina</taxon>
        <taxon>Sordariomycetes</taxon>
        <taxon>Sordariomycetidae</taxon>
        <taxon>Sordariales</taxon>
        <taxon>Podosporaceae</taxon>
        <taxon>Triangularia</taxon>
    </lineage>
</organism>
<dbReference type="AlphaFoldDB" id="A0AAN6XK29"/>
<protein>
    <submittedName>
        <fullName evidence="1">Uncharacterized protein</fullName>
    </submittedName>
</protein>
<reference evidence="1" key="1">
    <citation type="journal article" date="2023" name="Mol. Phylogenet. Evol.">
        <title>Genome-scale phylogeny and comparative genomics of the fungal order Sordariales.</title>
        <authorList>
            <person name="Hensen N."/>
            <person name="Bonometti L."/>
            <person name="Westerberg I."/>
            <person name="Brannstrom I.O."/>
            <person name="Guillou S."/>
            <person name="Cros-Aarteil S."/>
            <person name="Calhoun S."/>
            <person name="Haridas S."/>
            <person name="Kuo A."/>
            <person name="Mondo S."/>
            <person name="Pangilinan J."/>
            <person name="Riley R."/>
            <person name="LaButti K."/>
            <person name="Andreopoulos B."/>
            <person name="Lipzen A."/>
            <person name="Chen C."/>
            <person name="Yan M."/>
            <person name="Daum C."/>
            <person name="Ng V."/>
            <person name="Clum A."/>
            <person name="Steindorff A."/>
            <person name="Ohm R.A."/>
            <person name="Martin F."/>
            <person name="Silar P."/>
            <person name="Natvig D.O."/>
            <person name="Lalanne C."/>
            <person name="Gautier V."/>
            <person name="Ament-Velasquez S.L."/>
            <person name="Kruys A."/>
            <person name="Hutchinson M.I."/>
            <person name="Powell A.J."/>
            <person name="Barry K."/>
            <person name="Miller A.N."/>
            <person name="Grigoriev I.V."/>
            <person name="Debuchy R."/>
            <person name="Gladieux P."/>
            <person name="Hiltunen Thoren M."/>
            <person name="Johannesson H."/>
        </authorList>
    </citation>
    <scope>NUCLEOTIDE SEQUENCE</scope>
    <source>
        <strain evidence="1">CBS 315.58</strain>
    </source>
</reference>
<keyword evidence="2" id="KW-1185">Reference proteome</keyword>
<dbReference type="Proteomes" id="UP001303160">
    <property type="component" value="Unassembled WGS sequence"/>
</dbReference>
<dbReference type="EMBL" id="MU863900">
    <property type="protein sequence ID" value="KAK4202139.1"/>
    <property type="molecule type" value="Genomic_DNA"/>
</dbReference>
<comment type="caution">
    <text evidence="1">The sequence shown here is derived from an EMBL/GenBank/DDBJ whole genome shotgun (WGS) entry which is preliminary data.</text>
</comment>
<proteinExistence type="predicted"/>